<reference evidence="9 10" key="1">
    <citation type="submission" date="2022-12" db="EMBL/GenBank/DDBJ databases">
        <title>Chromosome-level genome of Tegillarca granosa.</title>
        <authorList>
            <person name="Kim J."/>
        </authorList>
    </citation>
    <scope>NUCLEOTIDE SEQUENCE [LARGE SCALE GENOMIC DNA]</scope>
    <source>
        <strain evidence="9">Teg-2019</strain>
        <tissue evidence="9">Adductor muscle</tissue>
    </source>
</reference>
<feature type="region of interest" description="Disordered" evidence="7">
    <location>
        <begin position="389"/>
        <end position="413"/>
    </location>
</feature>
<dbReference type="Gene3D" id="1.20.1250.20">
    <property type="entry name" value="MFS general substrate transporter like domains"/>
    <property type="match status" value="1"/>
</dbReference>
<feature type="transmembrane region" description="Helical" evidence="8">
    <location>
        <begin position="97"/>
        <end position="115"/>
    </location>
</feature>
<feature type="transmembrane region" description="Helical" evidence="8">
    <location>
        <begin position="40"/>
        <end position="59"/>
    </location>
</feature>
<comment type="caution">
    <text evidence="9">The sequence shown here is derived from an EMBL/GenBank/DDBJ whole genome shotgun (WGS) entry which is preliminary data.</text>
</comment>
<keyword evidence="5 8" id="KW-1133">Transmembrane helix</keyword>
<gene>
    <name evidence="9" type="ORF">KUTeg_009935</name>
</gene>
<evidence type="ECO:0000256" key="4">
    <source>
        <dbReference type="ARBA" id="ARBA00022856"/>
    </source>
</evidence>
<feature type="transmembrane region" description="Helical" evidence="8">
    <location>
        <begin position="211"/>
        <end position="234"/>
    </location>
</feature>
<dbReference type="SUPFAM" id="SSF103473">
    <property type="entry name" value="MFS general substrate transporter"/>
    <property type="match status" value="1"/>
</dbReference>
<evidence type="ECO:0000256" key="1">
    <source>
        <dbReference type="ARBA" id="ARBA00004141"/>
    </source>
</evidence>
<feature type="transmembrane region" description="Helical" evidence="8">
    <location>
        <begin position="65"/>
        <end position="85"/>
    </location>
</feature>
<dbReference type="Proteomes" id="UP001217089">
    <property type="component" value="Unassembled WGS sequence"/>
</dbReference>
<evidence type="ECO:0000256" key="6">
    <source>
        <dbReference type="ARBA" id="ARBA00023136"/>
    </source>
</evidence>
<feature type="compositionally biased region" description="Basic and acidic residues" evidence="7">
    <location>
        <begin position="390"/>
        <end position="400"/>
    </location>
</feature>
<comment type="similarity">
    <text evidence="2">Belongs to the major facilitator superfamily. Proton-dependent oligopeptide transporter (POT/PTR) (TC 2.A.17) family.</text>
</comment>
<feature type="transmembrane region" description="Helical" evidence="8">
    <location>
        <begin position="169"/>
        <end position="190"/>
    </location>
</feature>
<comment type="subcellular location">
    <subcellularLocation>
        <location evidence="1">Membrane</location>
        <topology evidence="1">Multi-pass membrane protein</topology>
    </subcellularLocation>
</comment>
<evidence type="ECO:0000256" key="3">
    <source>
        <dbReference type="ARBA" id="ARBA00022692"/>
    </source>
</evidence>
<feature type="transmembrane region" description="Helical" evidence="8">
    <location>
        <begin position="339"/>
        <end position="356"/>
    </location>
</feature>
<dbReference type="Pfam" id="PF00854">
    <property type="entry name" value="PTR2"/>
    <property type="match status" value="1"/>
</dbReference>
<evidence type="ECO:0000256" key="8">
    <source>
        <dbReference type="SAM" id="Phobius"/>
    </source>
</evidence>
<evidence type="ECO:0000256" key="2">
    <source>
        <dbReference type="ARBA" id="ARBA00005982"/>
    </source>
</evidence>
<keyword evidence="4" id="KW-0813">Transport</keyword>
<name>A0ABQ9F5B1_TEGGR</name>
<organism evidence="9 10">
    <name type="scientific">Tegillarca granosa</name>
    <name type="common">Malaysian cockle</name>
    <name type="synonym">Anadara granosa</name>
    <dbReference type="NCBI Taxonomy" id="220873"/>
    <lineage>
        <taxon>Eukaryota</taxon>
        <taxon>Metazoa</taxon>
        <taxon>Spiralia</taxon>
        <taxon>Lophotrochozoa</taxon>
        <taxon>Mollusca</taxon>
        <taxon>Bivalvia</taxon>
        <taxon>Autobranchia</taxon>
        <taxon>Pteriomorphia</taxon>
        <taxon>Arcoida</taxon>
        <taxon>Arcoidea</taxon>
        <taxon>Arcidae</taxon>
        <taxon>Tegillarca</taxon>
    </lineage>
</organism>
<dbReference type="InterPro" id="IPR000109">
    <property type="entry name" value="POT_fam"/>
</dbReference>
<keyword evidence="10" id="KW-1185">Reference proteome</keyword>
<keyword evidence="3 8" id="KW-0812">Transmembrane</keyword>
<dbReference type="PANTHER" id="PTHR11654">
    <property type="entry name" value="OLIGOPEPTIDE TRANSPORTER-RELATED"/>
    <property type="match status" value="1"/>
</dbReference>
<evidence type="ECO:0000256" key="5">
    <source>
        <dbReference type="ARBA" id="ARBA00022989"/>
    </source>
</evidence>
<protein>
    <recommendedName>
        <fullName evidence="11">Solute carrier family 15 member 4</fullName>
    </recommendedName>
</protein>
<keyword evidence="4" id="KW-0571">Peptide transport</keyword>
<dbReference type="InterPro" id="IPR036259">
    <property type="entry name" value="MFS_trans_sf"/>
</dbReference>
<evidence type="ECO:0008006" key="11">
    <source>
        <dbReference type="Google" id="ProtNLM"/>
    </source>
</evidence>
<feature type="transmembrane region" description="Helical" evidence="8">
    <location>
        <begin position="240"/>
        <end position="262"/>
    </location>
</feature>
<keyword evidence="4" id="KW-0653">Protein transport</keyword>
<evidence type="ECO:0000256" key="7">
    <source>
        <dbReference type="SAM" id="MobiDB-lite"/>
    </source>
</evidence>
<accession>A0ABQ9F5B1</accession>
<evidence type="ECO:0000313" key="10">
    <source>
        <dbReference type="Proteomes" id="UP001217089"/>
    </source>
</evidence>
<dbReference type="EMBL" id="JARBDR010000440">
    <property type="protein sequence ID" value="KAJ8312562.1"/>
    <property type="molecule type" value="Genomic_DNA"/>
</dbReference>
<proteinExistence type="inferred from homology"/>
<evidence type="ECO:0000313" key="9">
    <source>
        <dbReference type="EMBL" id="KAJ8312562.1"/>
    </source>
</evidence>
<sequence length="413" mass="46339">MADEQIRLLPIRRNGDQTSGSFKVKVAQGSVLATVALERLAFYSLTGNLVLFLNSYPFLWESYNALNASFFFLGVTCFSSFFGGLVADTCLGRFKTLIVSLLIYIAGYVFFPVIAEEHGEVYKYGNSSYKNFTLPPICGKMTDPDNLGPGLSESCNSKMDDVFKENCSGLVYVILLVVAIGAGTFKSNITPFGADQVRSEGSRVSLTFFNWYYWCVNLGTLIALTLVTFVQQTYGFFEGYLTAIGALGGGLIIFLFGFWTYIYRPRIGSVLTTIFRIIKEAVRMKHKRKKRKELTGRQDSVIDPIEQVGNEAPSGWLDYAKYRYGGSFHESAVDDVKKLGKILCVFITLIPYWIVYSQMETTFLLQGLHMKLNLTQENITVECQQTKSCSDSHHHTKDNSSHPQDSPHLMLLI</sequence>
<keyword evidence="6 8" id="KW-0472">Membrane</keyword>